<comment type="pathway">
    <text evidence="2">Alkene biosynthesis; ethylene biosynthesis via 2-oxoglutarate.</text>
</comment>
<evidence type="ECO:0000256" key="7">
    <source>
        <dbReference type="ARBA" id="ARBA00031011"/>
    </source>
</evidence>
<reference evidence="13 14" key="1">
    <citation type="submission" date="2019-01" db="EMBL/GenBank/DDBJ databases">
        <authorList>
            <person name="Chen W.-M."/>
        </authorList>
    </citation>
    <scope>NUCLEOTIDE SEQUENCE [LARGE SCALE GENOMIC DNA]</scope>
    <source>
        <strain evidence="13 14">CCP-6</strain>
    </source>
</reference>
<name>A0A437MET8_9PROT</name>
<evidence type="ECO:0000256" key="3">
    <source>
        <dbReference type="ARBA" id="ARBA00012293"/>
    </source>
</evidence>
<dbReference type="Proteomes" id="UP000282957">
    <property type="component" value="Unassembled WGS sequence"/>
</dbReference>
<dbReference type="PRINTS" id="PR00682">
    <property type="entry name" value="IPNSYNTHASE"/>
</dbReference>
<dbReference type="InterPro" id="IPR005123">
    <property type="entry name" value="Oxoglu/Fe-dep_dioxygenase_dom"/>
</dbReference>
<dbReference type="InterPro" id="IPR044861">
    <property type="entry name" value="IPNS-like_FE2OG_OXY"/>
</dbReference>
<evidence type="ECO:0000313" key="13">
    <source>
        <dbReference type="EMBL" id="RVT96143.1"/>
    </source>
</evidence>
<evidence type="ECO:0000256" key="4">
    <source>
        <dbReference type="ARBA" id="ARBA00012531"/>
    </source>
</evidence>
<dbReference type="PANTHER" id="PTHR47990">
    <property type="entry name" value="2-OXOGLUTARATE (2OG) AND FE(II)-DEPENDENT OXYGENASE SUPERFAMILY PROTEIN-RELATED"/>
    <property type="match status" value="1"/>
</dbReference>
<evidence type="ECO:0000313" key="14">
    <source>
        <dbReference type="Proteomes" id="UP000282957"/>
    </source>
</evidence>
<feature type="domain" description="Fe2OG dioxygenase" evidence="12">
    <location>
        <begin position="177"/>
        <end position="279"/>
    </location>
</feature>
<evidence type="ECO:0000256" key="1">
    <source>
        <dbReference type="ARBA" id="ARBA00001954"/>
    </source>
</evidence>
<protein>
    <recommendedName>
        <fullName evidence="5">2-oxoglutarate-dependent ethylene/succinate-forming enzyme</fullName>
        <ecNumber evidence="4">1.13.12.19</ecNumber>
        <ecNumber evidence="3">1.14.20.7</ecNumber>
    </recommendedName>
    <alternativeName>
        <fullName evidence="7">2-oxoglutarate dioxygenase (ethylene-forming)</fullName>
    </alternativeName>
    <alternativeName>
        <fullName evidence="8">2-oxoglutarate/L-arginine monooxygenase/decarboxylase (succinate-forming)</fullName>
    </alternativeName>
</protein>
<accession>A0A437MET8</accession>
<dbReference type="InterPro" id="IPR026992">
    <property type="entry name" value="DIOX_N"/>
</dbReference>
<dbReference type="GO" id="GO:0102276">
    <property type="term" value="F:2-oxoglutarate oxygenase/decarboxylase (ethylene-forming) activity"/>
    <property type="evidence" value="ECO:0007669"/>
    <property type="project" value="UniProtKB-EC"/>
</dbReference>
<keyword evidence="6" id="KW-0266">Ethylene biosynthesis</keyword>
<keyword evidence="11" id="KW-0479">Metal-binding</keyword>
<comment type="catalytic activity">
    <reaction evidence="10">
        <text>L-arginine + 2-oxoglutarate + O2 = guanidine + L-glutamate 5-semialdehyde + succinate + CO2</text>
        <dbReference type="Rhea" id="RHEA:31535"/>
        <dbReference type="ChEBI" id="CHEBI:15379"/>
        <dbReference type="ChEBI" id="CHEBI:16526"/>
        <dbReference type="ChEBI" id="CHEBI:16810"/>
        <dbReference type="ChEBI" id="CHEBI:30031"/>
        <dbReference type="ChEBI" id="CHEBI:30087"/>
        <dbReference type="ChEBI" id="CHEBI:32682"/>
        <dbReference type="ChEBI" id="CHEBI:58066"/>
        <dbReference type="EC" id="1.14.20.7"/>
    </reaction>
</comment>
<evidence type="ECO:0000256" key="6">
    <source>
        <dbReference type="ARBA" id="ARBA00022666"/>
    </source>
</evidence>
<comment type="catalytic activity">
    <reaction evidence="9">
        <text>2-oxoglutarate + O2 + 2 H(+) = ethene + 3 CO2 + H2O</text>
        <dbReference type="Rhea" id="RHEA:31523"/>
        <dbReference type="ChEBI" id="CHEBI:15377"/>
        <dbReference type="ChEBI" id="CHEBI:15378"/>
        <dbReference type="ChEBI" id="CHEBI:15379"/>
        <dbReference type="ChEBI" id="CHEBI:16526"/>
        <dbReference type="ChEBI" id="CHEBI:16810"/>
        <dbReference type="ChEBI" id="CHEBI:18153"/>
        <dbReference type="EC" id="1.13.12.19"/>
    </reaction>
</comment>
<dbReference type="RefSeq" id="WP_127788076.1">
    <property type="nucleotide sequence ID" value="NZ_SACL01000004.1"/>
</dbReference>
<dbReference type="Gene3D" id="2.60.120.330">
    <property type="entry name" value="B-lactam Antibiotic, Isopenicillin N Synthase, Chain"/>
    <property type="match status" value="1"/>
</dbReference>
<organism evidence="13 14">
    <name type="scientific">Rhodovarius crocodyli</name>
    <dbReference type="NCBI Taxonomy" id="1979269"/>
    <lineage>
        <taxon>Bacteria</taxon>
        <taxon>Pseudomonadati</taxon>
        <taxon>Pseudomonadota</taxon>
        <taxon>Alphaproteobacteria</taxon>
        <taxon>Acetobacterales</taxon>
        <taxon>Roseomonadaceae</taxon>
        <taxon>Rhodovarius</taxon>
    </lineage>
</organism>
<dbReference type="InterPro" id="IPR027443">
    <property type="entry name" value="IPNS-like_sf"/>
</dbReference>
<dbReference type="Pfam" id="PF03171">
    <property type="entry name" value="2OG-FeII_Oxy"/>
    <property type="match status" value="1"/>
</dbReference>
<dbReference type="EC" id="1.14.20.7" evidence="3"/>
<proteinExistence type="inferred from homology"/>
<comment type="cofactor">
    <cofactor evidence="1">
        <name>Fe(2+)</name>
        <dbReference type="ChEBI" id="CHEBI:29033"/>
    </cofactor>
</comment>
<dbReference type="PROSITE" id="PS51471">
    <property type="entry name" value="FE2OG_OXY"/>
    <property type="match status" value="1"/>
</dbReference>
<dbReference type="GO" id="GO:0009693">
    <property type="term" value="P:ethylene biosynthetic process"/>
    <property type="evidence" value="ECO:0007669"/>
    <property type="project" value="UniProtKB-KW"/>
</dbReference>
<keyword evidence="11" id="KW-0408">Iron</keyword>
<dbReference type="InterPro" id="IPR050231">
    <property type="entry name" value="Iron_ascorbate_oxido_reductase"/>
</dbReference>
<dbReference type="SUPFAM" id="SSF51197">
    <property type="entry name" value="Clavaminate synthase-like"/>
    <property type="match status" value="1"/>
</dbReference>
<evidence type="ECO:0000256" key="9">
    <source>
        <dbReference type="ARBA" id="ARBA00047725"/>
    </source>
</evidence>
<dbReference type="EMBL" id="SACL01000004">
    <property type="protein sequence ID" value="RVT96143.1"/>
    <property type="molecule type" value="Genomic_DNA"/>
</dbReference>
<dbReference type="OrthoDB" id="21825at2"/>
<dbReference type="GO" id="GO:0046872">
    <property type="term" value="F:metal ion binding"/>
    <property type="evidence" value="ECO:0007669"/>
    <property type="project" value="UniProtKB-KW"/>
</dbReference>
<gene>
    <name evidence="13" type="ORF">EOD42_13570</name>
</gene>
<dbReference type="AlphaFoldDB" id="A0A437MET8"/>
<comment type="caution">
    <text evidence="13">The sequence shown here is derived from an EMBL/GenBank/DDBJ whole genome shotgun (WGS) entry which is preliminary data.</text>
</comment>
<sequence>MPEGAVHQSLPVIDVSPLMDASESGIRAVAVEIHAACTGPGFFYIRGHGVPDAVVAGARDQAARFFHLAPEVKANTKANQMHRGWHAMGGAVMEGAKKADLKEFYSMGLDLPLDHPVVAAGQKLRGPNQWPAEVPGLRPAMEAYYAEMMRVGGLLMKAIAVSLDLPRDFFAPHYTLPLQRTQAIFYPPQAPDDTDGFGVAPHTDFGCITLLWQDGSGGLEVRERQTGQWIPAPPLPGTFVINVGDLLGRWSNDRFASTPHRVVNRSGHERMSIATFHDPNFDAPIDPRALGATEPRYAPTTSGGHILECFDKAFSYRKKD</sequence>
<evidence type="ECO:0000256" key="5">
    <source>
        <dbReference type="ARBA" id="ARBA00019045"/>
    </source>
</evidence>
<keyword evidence="11" id="KW-0560">Oxidoreductase</keyword>
<keyword evidence="14" id="KW-1185">Reference proteome</keyword>
<evidence type="ECO:0000256" key="10">
    <source>
        <dbReference type="ARBA" id="ARBA00049359"/>
    </source>
</evidence>
<evidence type="ECO:0000256" key="11">
    <source>
        <dbReference type="RuleBase" id="RU003682"/>
    </source>
</evidence>
<dbReference type="Pfam" id="PF14226">
    <property type="entry name" value="DIOX_N"/>
    <property type="match status" value="1"/>
</dbReference>
<evidence type="ECO:0000256" key="8">
    <source>
        <dbReference type="ARBA" id="ARBA00031282"/>
    </source>
</evidence>
<comment type="similarity">
    <text evidence="11">Belongs to the iron/ascorbate-dependent oxidoreductase family.</text>
</comment>
<evidence type="ECO:0000259" key="12">
    <source>
        <dbReference type="PROSITE" id="PS51471"/>
    </source>
</evidence>
<evidence type="ECO:0000256" key="2">
    <source>
        <dbReference type="ARBA" id="ARBA00004767"/>
    </source>
</evidence>
<dbReference type="EC" id="1.13.12.19" evidence="4"/>